<feature type="repeat" description="WD" evidence="11">
    <location>
        <begin position="136"/>
        <end position="162"/>
    </location>
</feature>
<comment type="pathway">
    <text evidence="3">tRNA modification; 5-methoxycarbonylmethyl-2-thiouridine-tRNA biosynthesis.</text>
</comment>
<keyword evidence="9" id="KW-0677">Repeat</keyword>
<reference evidence="13" key="1">
    <citation type="journal article" date="2017" name="Cell">
        <title>Insights into land plant evolution garnered from the Marchantia polymorpha genome.</title>
        <authorList>
            <person name="Bowman J.L."/>
            <person name="Kohchi T."/>
            <person name="Yamato K.T."/>
            <person name="Jenkins J."/>
            <person name="Shu S."/>
            <person name="Ishizaki K."/>
            <person name="Yamaoka S."/>
            <person name="Nishihama R."/>
            <person name="Nakamura Y."/>
            <person name="Berger F."/>
            <person name="Adam C."/>
            <person name="Aki S.S."/>
            <person name="Althoff F."/>
            <person name="Araki T."/>
            <person name="Arteaga-Vazquez M.A."/>
            <person name="Balasubrmanian S."/>
            <person name="Barry K."/>
            <person name="Bauer D."/>
            <person name="Boehm C.R."/>
            <person name="Briginshaw L."/>
            <person name="Caballero-Perez J."/>
            <person name="Catarino B."/>
            <person name="Chen F."/>
            <person name="Chiyoda S."/>
            <person name="Chovatia M."/>
            <person name="Davies K.M."/>
            <person name="Delmans M."/>
            <person name="Demura T."/>
            <person name="Dierschke T."/>
            <person name="Dolan L."/>
            <person name="Dorantes-Acosta A.E."/>
            <person name="Eklund D.M."/>
            <person name="Florent S.N."/>
            <person name="Flores-Sandoval E."/>
            <person name="Fujiyama A."/>
            <person name="Fukuzawa H."/>
            <person name="Galik B."/>
            <person name="Grimanelli D."/>
            <person name="Grimwood J."/>
            <person name="Grossniklaus U."/>
            <person name="Hamada T."/>
            <person name="Haseloff J."/>
            <person name="Hetherington A.J."/>
            <person name="Higo A."/>
            <person name="Hirakawa Y."/>
            <person name="Hundley H.N."/>
            <person name="Ikeda Y."/>
            <person name="Inoue K."/>
            <person name="Inoue S.I."/>
            <person name="Ishida S."/>
            <person name="Jia Q."/>
            <person name="Kakita M."/>
            <person name="Kanazawa T."/>
            <person name="Kawai Y."/>
            <person name="Kawashima T."/>
            <person name="Kennedy M."/>
            <person name="Kinose K."/>
            <person name="Kinoshita T."/>
            <person name="Kohara Y."/>
            <person name="Koide E."/>
            <person name="Komatsu K."/>
            <person name="Kopischke S."/>
            <person name="Kubo M."/>
            <person name="Kyozuka J."/>
            <person name="Lagercrantz U."/>
            <person name="Lin S.S."/>
            <person name="Lindquist E."/>
            <person name="Lipzen A.M."/>
            <person name="Lu C.W."/>
            <person name="De Luna E."/>
            <person name="Martienssen R.A."/>
            <person name="Minamino N."/>
            <person name="Mizutani M."/>
            <person name="Mizutani M."/>
            <person name="Mochizuki N."/>
            <person name="Monte I."/>
            <person name="Mosher R."/>
            <person name="Nagasaki H."/>
            <person name="Nakagami H."/>
            <person name="Naramoto S."/>
            <person name="Nishitani K."/>
            <person name="Ohtani M."/>
            <person name="Okamoto T."/>
            <person name="Okumura M."/>
            <person name="Phillips J."/>
            <person name="Pollak B."/>
            <person name="Reinders A."/>
            <person name="Rovekamp M."/>
            <person name="Sano R."/>
            <person name="Sawa S."/>
            <person name="Schmid M.W."/>
            <person name="Shirakawa M."/>
            <person name="Solano R."/>
            <person name="Spunde A."/>
            <person name="Suetsugu N."/>
            <person name="Sugano S."/>
            <person name="Sugiyama A."/>
            <person name="Sun R."/>
            <person name="Suzuki Y."/>
            <person name="Takenaka M."/>
            <person name="Takezawa D."/>
            <person name="Tomogane H."/>
            <person name="Tsuzuki M."/>
            <person name="Ueda T."/>
            <person name="Umeda M."/>
            <person name="Ward J.M."/>
            <person name="Watanabe Y."/>
            <person name="Yazaki K."/>
            <person name="Yokoyama R."/>
            <person name="Yoshitake Y."/>
            <person name="Yotsui I."/>
            <person name="Zachgo S."/>
            <person name="Schmutz J."/>
        </authorList>
    </citation>
    <scope>NUCLEOTIDE SEQUENCE [LARGE SCALE GENOMIC DNA]</scope>
    <source>
        <strain evidence="13">Tak-1</strain>
    </source>
</reference>
<dbReference type="GO" id="GO:0005634">
    <property type="term" value="C:nucleus"/>
    <property type="evidence" value="ECO:0007669"/>
    <property type="project" value="UniProtKB-SubCell"/>
</dbReference>
<keyword evidence="7 11" id="KW-0853">WD repeat</keyword>
<dbReference type="Pfam" id="PF00400">
    <property type="entry name" value="WD40"/>
    <property type="match status" value="6"/>
</dbReference>
<dbReference type="PROSITE" id="PS00678">
    <property type="entry name" value="WD_REPEATS_1"/>
    <property type="match status" value="1"/>
</dbReference>
<evidence type="ECO:0000256" key="9">
    <source>
        <dbReference type="ARBA" id="ARBA00022737"/>
    </source>
</evidence>
<accession>A0A2R6WR58</accession>
<dbReference type="EMBL" id="KZ772736">
    <property type="protein sequence ID" value="PTQ36345.1"/>
    <property type="molecule type" value="Genomic_DNA"/>
</dbReference>
<evidence type="ECO:0000256" key="2">
    <source>
        <dbReference type="ARBA" id="ARBA00004496"/>
    </source>
</evidence>
<keyword evidence="8" id="KW-0819">tRNA processing</keyword>
<comment type="subcellular location">
    <subcellularLocation>
        <location evidence="2">Cytoplasm</location>
    </subcellularLocation>
    <subcellularLocation>
        <location evidence="1">Nucleus</location>
    </subcellularLocation>
</comment>
<dbReference type="OMA" id="ENFRHIS"/>
<evidence type="ECO:0000256" key="6">
    <source>
        <dbReference type="ARBA" id="ARBA00022490"/>
    </source>
</evidence>
<evidence type="ECO:0000256" key="4">
    <source>
        <dbReference type="ARBA" id="ARBA00005881"/>
    </source>
</evidence>
<dbReference type="InterPro" id="IPR001680">
    <property type="entry name" value="WD40_rpt"/>
</dbReference>
<dbReference type="SUPFAM" id="SSF50978">
    <property type="entry name" value="WD40 repeat-like"/>
    <property type="match status" value="2"/>
</dbReference>
<dbReference type="InterPro" id="IPR036322">
    <property type="entry name" value="WD40_repeat_dom_sf"/>
</dbReference>
<evidence type="ECO:0000256" key="7">
    <source>
        <dbReference type="ARBA" id="ARBA00022574"/>
    </source>
</evidence>
<dbReference type="InterPro" id="IPR019775">
    <property type="entry name" value="WD40_repeat_CS"/>
</dbReference>
<name>A0A2R6WR58_MARPO</name>
<evidence type="ECO:0000313" key="13">
    <source>
        <dbReference type="Proteomes" id="UP000244005"/>
    </source>
</evidence>
<sequence>MGFEASVEGGEMEGGLGSVQVESAFIGLGCNRVVGAVDWGPCDLVAFGAHNSVAIFSPKRAEILITLPGHKDYVNCVLWLPTSAQIDAGRSSCEELFLLSGSADGTLILWGFQAVENKWRKAVEIPKAHGKAVTSIATVILSPSSALMSTSSSDSSVRIWNVGLPQGSSRDCQISPLQSISVGSKTMVATSLTALPDSQDAFLLAMGGLDNQVHFYAGTSKGQFILVCKVKAHLDWVRSLDFRVPARGSSKAVVYLASSSQDKTIKIWKIARRESDVADSSSGATSLKLELSLRTFIDGPIFKVRDVVWQVSLESLLLGHEDWVYSVRWQPPIAGHLGIDSGTVSSEEQVAEEAMCVLSASMDRTMMIWKPSTESGIWMNEVTVGELSHSALGFYGGVWGPLGDAILAHGYGGSLHFWKEVQTQEWEPQLAPSGHFAPVVDLAWSKTSQFLLSVGNDQTARVFACWKQTSKEREKDSLSWHEIGRPQVHGHDLNCLAIVTGTGNHRYVSGADEKVARVFEAPGAFLDTLAFTVGGKVTLEDGLIREDVKILGANMSALGLSQKPIYSQGKGNEAAALNDSDEAGLNTMDALPEAVPSALTKPPFEEHLSQNTLWPETHKLYGHGNELFAMCCDHSGKLLATACKALSANFAQIWLWQVNSWRPIDQLKSHVLTVTQMEFSHSDRFLLSVSRDRHLSVFERVCTDDNEYTSSPYKLVTRIDGHKRIIWACSWSHCDSFFATGSRDKIVKIWSVQDTETGVQVQNIITLPPFKSSVTALAWGPKLPQQKAYLLAVGMEDGSVELWQGSLRQASESDFNIVAGDGTTSLWKLEMSILEKFDKFLCHVATVHRLTWRAHLSGHERSTSPEIKSTLGDSSRSEQRVDEVLQLASCGADHSIRLYNVILG</sequence>
<dbReference type="PROSITE" id="PS50082">
    <property type="entry name" value="WD_REPEATS_2"/>
    <property type="match status" value="3"/>
</dbReference>
<evidence type="ECO:0000256" key="1">
    <source>
        <dbReference type="ARBA" id="ARBA00004123"/>
    </source>
</evidence>
<dbReference type="InterPro" id="IPR037289">
    <property type="entry name" value="Elp2"/>
</dbReference>
<dbReference type="OrthoDB" id="27911at2759"/>
<dbReference type="PANTHER" id="PTHR44111:SF1">
    <property type="entry name" value="ELONGATOR COMPLEX PROTEIN 2"/>
    <property type="match status" value="1"/>
</dbReference>
<dbReference type="SMART" id="SM00320">
    <property type="entry name" value="WD40"/>
    <property type="match status" value="12"/>
</dbReference>
<evidence type="ECO:0000256" key="3">
    <source>
        <dbReference type="ARBA" id="ARBA00005043"/>
    </source>
</evidence>
<feature type="repeat" description="WD" evidence="11">
    <location>
        <begin position="719"/>
        <end position="760"/>
    </location>
</feature>
<organism evidence="12 13">
    <name type="scientific">Marchantia polymorpha</name>
    <name type="common">Common liverwort</name>
    <name type="synonym">Marchantia aquatica</name>
    <dbReference type="NCBI Taxonomy" id="3197"/>
    <lineage>
        <taxon>Eukaryota</taxon>
        <taxon>Viridiplantae</taxon>
        <taxon>Streptophyta</taxon>
        <taxon>Embryophyta</taxon>
        <taxon>Marchantiophyta</taxon>
        <taxon>Marchantiopsida</taxon>
        <taxon>Marchantiidae</taxon>
        <taxon>Marchantiales</taxon>
        <taxon>Marchantiaceae</taxon>
        <taxon>Marchantia</taxon>
    </lineage>
</organism>
<dbReference type="PRINTS" id="PR00320">
    <property type="entry name" value="GPROTEINBRPT"/>
</dbReference>
<dbReference type="GO" id="GO:0002098">
    <property type="term" value="P:tRNA wobble uridine modification"/>
    <property type="evidence" value="ECO:0007669"/>
    <property type="project" value="InterPro"/>
</dbReference>
<dbReference type="InterPro" id="IPR015943">
    <property type="entry name" value="WD40/YVTN_repeat-like_dom_sf"/>
</dbReference>
<dbReference type="PANTHER" id="PTHR44111">
    <property type="entry name" value="ELONGATOR COMPLEX PROTEIN 2"/>
    <property type="match status" value="1"/>
</dbReference>
<comment type="similarity">
    <text evidence="4">Belongs to the WD repeat ELP2 family.</text>
</comment>
<keyword evidence="10" id="KW-0539">Nucleus</keyword>
<dbReference type="Gene3D" id="2.130.10.10">
    <property type="entry name" value="YVTN repeat-like/Quinoprotein amine dehydrogenase"/>
    <property type="match status" value="5"/>
</dbReference>
<evidence type="ECO:0000313" key="12">
    <source>
        <dbReference type="EMBL" id="PTQ36345.1"/>
    </source>
</evidence>
<dbReference type="FunFam" id="2.130.10.10:FF:000400">
    <property type="entry name" value="Elongator acetyltransferase complex subunit 2"/>
    <property type="match status" value="1"/>
</dbReference>
<evidence type="ECO:0000256" key="8">
    <source>
        <dbReference type="ARBA" id="ARBA00022694"/>
    </source>
</evidence>
<dbReference type="Proteomes" id="UP000244005">
    <property type="component" value="Unassembled WGS sequence"/>
</dbReference>
<dbReference type="GO" id="GO:0005737">
    <property type="term" value="C:cytoplasm"/>
    <property type="evidence" value="ECO:0007669"/>
    <property type="project" value="UniProtKB-SubCell"/>
</dbReference>
<dbReference type="PROSITE" id="PS50294">
    <property type="entry name" value="WD_REPEATS_REGION"/>
    <property type="match status" value="1"/>
</dbReference>
<evidence type="ECO:0000256" key="11">
    <source>
        <dbReference type="PROSITE-ProRule" id="PRU00221"/>
    </source>
</evidence>
<dbReference type="GO" id="GO:0033588">
    <property type="term" value="C:elongator holoenzyme complex"/>
    <property type="evidence" value="ECO:0007669"/>
    <property type="project" value="InterPro"/>
</dbReference>
<evidence type="ECO:0000256" key="5">
    <source>
        <dbReference type="ARBA" id="ARBA00020267"/>
    </source>
</evidence>
<feature type="repeat" description="WD" evidence="11">
    <location>
        <begin position="255"/>
        <end position="278"/>
    </location>
</feature>
<dbReference type="InterPro" id="IPR020472">
    <property type="entry name" value="WD40_PAC1"/>
</dbReference>
<evidence type="ECO:0000256" key="10">
    <source>
        <dbReference type="ARBA" id="ARBA00023242"/>
    </source>
</evidence>
<protein>
    <recommendedName>
        <fullName evidence="5">Elongator complex protein 2</fullName>
    </recommendedName>
</protein>
<keyword evidence="13" id="KW-1185">Reference proteome</keyword>
<dbReference type="AlphaFoldDB" id="A0A2R6WR58"/>
<gene>
    <name evidence="12" type="ORF">MARPO_0064s0032</name>
</gene>
<keyword evidence="6" id="KW-0963">Cytoplasm</keyword>
<proteinExistence type="inferred from homology"/>